<comment type="caution">
    <text evidence="1">The sequence shown here is derived from an EMBL/GenBank/DDBJ whole genome shotgun (WGS) entry which is preliminary data.</text>
</comment>
<keyword evidence="2" id="KW-1185">Reference proteome</keyword>
<evidence type="ECO:0000313" key="1">
    <source>
        <dbReference type="EMBL" id="MFD2043056.1"/>
    </source>
</evidence>
<sequence>MNAYWKTQNEIIKGVIHSILVMIDGGDELADNYLLDLIDKETQKSLLTGISLHEEFYGYLLDNEDDE</sequence>
<proteinExistence type="predicted"/>
<organism evidence="1 2">
    <name type="scientific">Ornithinibacillus salinisoli</name>
    <dbReference type="NCBI Taxonomy" id="1848459"/>
    <lineage>
        <taxon>Bacteria</taxon>
        <taxon>Bacillati</taxon>
        <taxon>Bacillota</taxon>
        <taxon>Bacilli</taxon>
        <taxon>Bacillales</taxon>
        <taxon>Bacillaceae</taxon>
        <taxon>Ornithinibacillus</taxon>
    </lineage>
</organism>
<dbReference type="RefSeq" id="WP_377554867.1">
    <property type="nucleotide sequence ID" value="NZ_JBHUHQ010000002.1"/>
</dbReference>
<dbReference type="EMBL" id="JBHUHQ010000002">
    <property type="protein sequence ID" value="MFD2043056.1"/>
    <property type="molecule type" value="Genomic_DNA"/>
</dbReference>
<protein>
    <recommendedName>
        <fullName evidence="3">IDEAL domain-containing protein</fullName>
    </recommendedName>
</protein>
<name>A0ABW4VVB7_9BACI</name>
<reference evidence="2" key="1">
    <citation type="journal article" date="2019" name="Int. J. Syst. Evol. Microbiol.">
        <title>The Global Catalogue of Microorganisms (GCM) 10K type strain sequencing project: providing services to taxonomists for standard genome sequencing and annotation.</title>
        <authorList>
            <consortium name="The Broad Institute Genomics Platform"/>
            <consortium name="The Broad Institute Genome Sequencing Center for Infectious Disease"/>
            <person name="Wu L."/>
            <person name="Ma J."/>
        </authorList>
    </citation>
    <scope>NUCLEOTIDE SEQUENCE [LARGE SCALE GENOMIC DNA]</scope>
    <source>
        <strain evidence="2">R28</strain>
    </source>
</reference>
<dbReference type="Proteomes" id="UP001597383">
    <property type="component" value="Unassembled WGS sequence"/>
</dbReference>
<gene>
    <name evidence="1" type="ORF">ACFSJF_01865</name>
</gene>
<evidence type="ECO:0008006" key="3">
    <source>
        <dbReference type="Google" id="ProtNLM"/>
    </source>
</evidence>
<evidence type="ECO:0000313" key="2">
    <source>
        <dbReference type="Proteomes" id="UP001597383"/>
    </source>
</evidence>
<accession>A0ABW4VVB7</accession>